<protein>
    <submittedName>
        <fullName evidence="8">Major facilitator superfamily domain-containing protein</fullName>
    </submittedName>
</protein>
<dbReference type="InterPro" id="IPR036259">
    <property type="entry name" value="MFS_trans_sf"/>
</dbReference>
<accession>A0AA38HAY4</accession>
<dbReference type="GO" id="GO:0015233">
    <property type="term" value="F:pantothenate transmembrane transporter activity"/>
    <property type="evidence" value="ECO:0007669"/>
    <property type="project" value="TreeGrafter"/>
</dbReference>
<keyword evidence="3 7" id="KW-0812">Transmembrane</keyword>
<sequence length="509" mass="57740">MGFAPKVRRFFIGDKPSSAQEATLLRKIDTVLLAYLCLSQFMNFLDRQNITNAYVSGMAEDVGFTGLDYNVTQTIFQIGYIVGGIPQSLIVSSNRIRLSIWLPLCCMCWGLMNLGVAFSTKVYQIQIFRFFMAIFESVSFAGGHYVLGIWYKPSELGKRAALLTASQNTGGLFAGVMQGAIYTTLNGRLGMSGWRWMILVNTLMTVPVALFGFFTFPDTPQDCRRRWLSKEELQLAIDRVPERVQTKLSWGSFKRIFFEWRFWAFTFQFSFNTIMEWSGLFTVSFRRVPMQLWMKWTGWYTVPQINYYPLGTTAIIITSTFFFALWSDYTRSRWWVNCVMAVFSGVSATILLVWEIPTAAKYFAWYLAGMGYIGQATNFAWANEMCRDNDQLRAYTLYAMVYGSNVSIAIFGIAFFPVTDLPRFTKGYATSLAICILSPPLAYAIHRACASRAARLKREAEAAGSIEYRPADSPSAEAQYEDVDEKKGEAVIPEEGDVKVSEVPVSMVR</sequence>
<feature type="transmembrane region" description="Helical" evidence="7">
    <location>
        <begin position="305"/>
        <end position="327"/>
    </location>
</feature>
<gene>
    <name evidence="8" type="ORF">MKK02DRAFT_27707</name>
</gene>
<dbReference type="GO" id="GO:0005886">
    <property type="term" value="C:plasma membrane"/>
    <property type="evidence" value="ECO:0007669"/>
    <property type="project" value="TreeGrafter"/>
</dbReference>
<evidence type="ECO:0000313" key="8">
    <source>
        <dbReference type="EMBL" id="KAI9636079.1"/>
    </source>
</evidence>
<evidence type="ECO:0000256" key="7">
    <source>
        <dbReference type="SAM" id="Phobius"/>
    </source>
</evidence>
<feature type="transmembrane region" description="Helical" evidence="7">
    <location>
        <begin position="334"/>
        <end position="356"/>
    </location>
</feature>
<dbReference type="RefSeq" id="XP_052945856.1">
    <property type="nucleotide sequence ID" value="XM_053087385.1"/>
</dbReference>
<keyword evidence="9" id="KW-1185">Reference proteome</keyword>
<proteinExistence type="inferred from homology"/>
<name>A0AA38HAY4_9TREE</name>
<dbReference type="Pfam" id="PF07690">
    <property type="entry name" value="MFS_1"/>
    <property type="match status" value="1"/>
</dbReference>
<comment type="subcellular location">
    <subcellularLocation>
        <location evidence="1">Membrane</location>
        <topology evidence="1">Multi-pass membrane protein</topology>
    </subcellularLocation>
</comment>
<dbReference type="GeneID" id="77726586"/>
<dbReference type="PANTHER" id="PTHR43791:SF4">
    <property type="entry name" value="PANTOTHENATE TRANSPORTER FEN2"/>
    <property type="match status" value="1"/>
</dbReference>
<feature type="transmembrane region" description="Helical" evidence="7">
    <location>
        <begin position="428"/>
        <end position="445"/>
    </location>
</feature>
<evidence type="ECO:0000313" key="9">
    <source>
        <dbReference type="Proteomes" id="UP001164286"/>
    </source>
</evidence>
<feature type="transmembrane region" description="Helical" evidence="7">
    <location>
        <begin position="194"/>
        <end position="216"/>
    </location>
</feature>
<keyword evidence="4 7" id="KW-1133">Transmembrane helix</keyword>
<comment type="caution">
    <text evidence="8">The sequence shown here is derived from an EMBL/GenBank/DDBJ whole genome shotgun (WGS) entry which is preliminary data.</text>
</comment>
<dbReference type="FunFam" id="1.20.1250.20:FF:000065">
    <property type="entry name" value="Putative MFS pantothenate transporter"/>
    <property type="match status" value="1"/>
</dbReference>
<dbReference type="InterPro" id="IPR011701">
    <property type="entry name" value="MFS"/>
</dbReference>
<evidence type="ECO:0000256" key="3">
    <source>
        <dbReference type="ARBA" id="ARBA00022692"/>
    </source>
</evidence>
<feature type="transmembrane region" description="Helical" evidence="7">
    <location>
        <begin position="394"/>
        <end position="416"/>
    </location>
</feature>
<feature type="transmembrane region" description="Helical" evidence="7">
    <location>
        <begin position="262"/>
        <end position="285"/>
    </location>
</feature>
<feature type="transmembrane region" description="Helical" evidence="7">
    <location>
        <begin position="162"/>
        <end position="182"/>
    </location>
</feature>
<evidence type="ECO:0000256" key="6">
    <source>
        <dbReference type="ARBA" id="ARBA00037968"/>
    </source>
</evidence>
<feature type="transmembrane region" description="Helical" evidence="7">
    <location>
        <begin position="362"/>
        <end position="382"/>
    </location>
</feature>
<evidence type="ECO:0000256" key="5">
    <source>
        <dbReference type="ARBA" id="ARBA00023136"/>
    </source>
</evidence>
<dbReference type="GO" id="GO:0098717">
    <property type="term" value="P:pantothenate import across plasma membrane"/>
    <property type="evidence" value="ECO:0007669"/>
    <property type="project" value="TreeGrafter"/>
</dbReference>
<reference evidence="8" key="1">
    <citation type="journal article" date="2022" name="G3 (Bethesda)">
        <title>High quality genome of the basidiomycete yeast Dioszegia hungarica PDD-24b-2 isolated from cloud water.</title>
        <authorList>
            <person name="Jarrige D."/>
            <person name="Haridas S."/>
            <person name="Bleykasten-Grosshans C."/>
            <person name="Joly M."/>
            <person name="Nadalig T."/>
            <person name="Sancelme M."/>
            <person name="Vuilleumier S."/>
            <person name="Grigoriev I.V."/>
            <person name="Amato P."/>
            <person name="Bringel F."/>
        </authorList>
    </citation>
    <scope>NUCLEOTIDE SEQUENCE</scope>
    <source>
        <strain evidence="8">PDD-24b-2</strain>
    </source>
</reference>
<feature type="transmembrane region" description="Helical" evidence="7">
    <location>
        <begin position="130"/>
        <end position="150"/>
    </location>
</feature>
<keyword evidence="2" id="KW-0813">Transport</keyword>
<dbReference type="Gene3D" id="1.20.1250.20">
    <property type="entry name" value="MFS general substrate transporter like domains"/>
    <property type="match status" value="1"/>
</dbReference>
<dbReference type="SUPFAM" id="SSF103473">
    <property type="entry name" value="MFS general substrate transporter"/>
    <property type="match status" value="1"/>
</dbReference>
<dbReference type="AlphaFoldDB" id="A0AA38HAY4"/>
<organism evidence="8 9">
    <name type="scientific">Dioszegia hungarica</name>
    <dbReference type="NCBI Taxonomy" id="4972"/>
    <lineage>
        <taxon>Eukaryota</taxon>
        <taxon>Fungi</taxon>
        <taxon>Dikarya</taxon>
        <taxon>Basidiomycota</taxon>
        <taxon>Agaricomycotina</taxon>
        <taxon>Tremellomycetes</taxon>
        <taxon>Tremellales</taxon>
        <taxon>Bulleribasidiaceae</taxon>
        <taxon>Dioszegia</taxon>
    </lineage>
</organism>
<evidence type="ECO:0000256" key="1">
    <source>
        <dbReference type="ARBA" id="ARBA00004141"/>
    </source>
</evidence>
<comment type="similarity">
    <text evidence="6">Belongs to the major facilitator superfamily. Allantoate permease family.</text>
</comment>
<dbReference type="Proteomes" id="UP001164286">
    <property type="component" value="Unassembled WGS sequence"/>
</dbReference>
<dbReference type="PANTHER" id="PTHR43791">
    <property type="entry name" value="PERMEASE-RELATED"/>
    <property type="match status" value="1"/>
</dbReference>
<evidence type="ECO:0000256" key="4">
    <source>
        <dbReference type="ARBA" id="ARBA00022989"/>
    </source>
</evidence>
<keyword evidence="5 7" id="KW-0472">Membrane</keyword>
<evidence type="ECO:0000256" key="2">
    <source>
        <dbReference type="ARBA" id="ARBA00022448"/>
    </source>
</evidence>
<dbReference type="EMBL" id="JAKWFO010000005">
    <property type="protein sequence ID" value="KAI9636079.1"/>
    <property type="molecule type" value="Genomic_DNA"/>
</dbReference>
<feature type="transmembrane region" description="Helical" evidence="7">
    <location>
        <begin position="98"/>
        <end position="118"/>
    </location>
</feature>